<dbReference type="InterPro" id="IPR001245">
    <property type="entry name" value="Ser-Thr/Tyr_kinase_cat_dom"/>
</dbReference>
<dbReference type="EMBL" id="CAJOBC010001816">
    <property type="protein sequence ID" value="CAF3700409.1"/>
    <property type="molecule type" value="Genomic_DNA"/>
</dbReference>
<keyword evidence="5" id="KW-0547">Nucleotide-binding</keyword>
<keyword evidence="1" id="KW-0479">Metal-binding</keyword>
<dbReference type="PROSITE" id="PS00107">
    <property type="entry name" value="PROTEIN_KINASE_ATP"/>
    <property type="match status" value="1"/>
</dbReference>
<evidence type="ECO:0000256" key="3">
    <source>
        <dbReference type="ARBA" id="ARBA00022833"/>
    </source>
</evidence>
<evidence type="ECO:0000256" key="4">
    <source>
        <dbReference type="PROSITE-ProRule" id="PRU00228"/>
    </source>
</evidence>
<dbReference type="Gene3D" id="1.10.510.10">
    <property type="entry name" value="Transferase(Phosphotransferase) domain 1"/>
    <property type="match status" value="1"/>
</dbReference>
<dbReference type="PROSITE" id="PS00109">
    <property type="entry name" value="PROTEIN_KINASE_TYR"/>
    <property type="match status" value="1"/>
</dbReference>
<dbReference type="AlphaFoldDB" id="A0A814AWZ4"/>
<gene>
    <name evidence="8" type="ORF">GPM918_LOCUS9657</name>
    <name evidence="9" type="ORF">SRO942_LOCUS9658</name>
</gene>
<reference evidence="8" key="1">
    <citation type="submission" date="2021-02" db="EMBL/GenBank/DDBJ databases">
        <authorList>
            <person name="Nowell W R."/>
        </authorList>
    </citation>
    <scope>NUCLEOTIDE SEQUENCE</scope>
</reference>
<sequence length="451" mass="51887">MTPLEAHHNERADFDTVLIQCLKALSLSDIGSREKTDQHDVTCDSCHLNRKQTKTHLTGHAVAHFTIPNELFGKIFRSDEVTFENFKRLFRDNIHENVTCNGCSEPSFRGLRFKCDICPDYDLCQRCASNGVITGTHKSDHPIIIVNSEVIPKINRDDIELGDELGHGGFGYVYKSKWLSKNRVVACKVLTVPLFDDASERLKSFMKELAAYRELSGAYILKIFGYCNQTLLDGKGTKYMLILEYMERGSLTDVLNQKEKLSLHRKLVMALNIASGMRKIHDHRMIHRDIRPDNILVSEDYTAKIGDMGIARVISPNHHHTIIGCQKYMPYEFYTGVYDQSLDVYTFGLTLNHLFTENTHNYDMVNRKAILTKQSPVFWELISRCIDTNPRQRPSAVEIEKTLGLFDTGFNQIIRDYPTYKKLPTNGRDKIFLRFYEELTPKVKQLVHKPS</sequence>
<evidence type="ECO:0000259" key="7">
    <source>
        <dbReference type="PROSITE" id="PS50135"/>
    </source>
</evidence>
<proteinExistence type="predicted"/>
<dbReference type="GO" id="GO:0005524">
    <property type="term" value="F:ATP binding"/>
    <property type="evidence" value="ECO:0007669"/>
    <property type="project" value="UniProtKB-UniRule"/>
</dbReference>
<feature type="binding site" evidence="5">
    <location>
        <position position="188"/>
    </location>
    <ligand>
        <name>ATP</name>
        <dbReference type="ChEBI" id="CHEBI:30616"/>
    </ligand>
</feature>
<dbReference type="InterPro" id="IPR000719">
    <property type="entry name" value="Prot_kinase_dom"/>
</dbReference>
<organism evidence="8 10">
    <name type="scientific">Didymodactylos carnosus</name>
    <dbReference type="NCBI Taxonomy" id="1234261"/>
    <lineage>
        <taxon>Eukaryota</taxon>
        <taxon>Metazoa</taxon>
        <taxon>Spiralia</taxon>
        <taxon>Gnathifera</taxon>
        <taxon>Rotifera</taxon>
        <taxon>Eurotatoria</taxon>
        <taxon>Bdelloidea</taxon>
        <taxon>Philodinida</taxon>
        <taxon>Philodinidae</taxon>
        <taxon>Didymodactylos</taxon>
    </lineage>
</organism>
<dbReference type="Proteomes" id="UP000663829">
    <property type="component" value="Unassembled WGS sequence"/>
</dbReference>
<dbReference type="Gene3D" id="3.30.60.90">
    <property type="match status" value="1"/>
</dbReference>
<dbReference type="EMBL" id="CAJNOQ010001816">
    <property type="protein sequence ID" value="CAF0921093.1"/>
    <property type="molecule type" value="Genomic_DNA"/>
</dbReference>
<dbReference type="CDD" id="cd02338">
    <property type="entry name" value="ZZ_PCMF_like"/>
    <property type="match status" value="1"/>
</dbReference>
<dbReference type="SMART" id="SM00291">
    <property type="entry name" value="ZnF_ZZ"/>
    <property type="match status" value="1"/>
</dbReference>
<evidence type="ECO:0000313" key="10">
    <source>
        <dbReference type="Proteomes" id="UP000663829"/>
    </source>
</evidence>
<dbReference type="InterPro" id="IPR020635">
    <property type="entry name" value="Tyr_kinase_cat_dom"/>
</dbReference>
<dbReference type="Proteomes" id="UP000681722">
    <property type="component" value="Unassembled WGS sequence"/>
</dbReference>
<keyword evidence="5" id="KW-0067">ATP-binding</keyword>
<dbReference type="SUPFAM" id="SSF56112">
    <property type="entry name" value="Protein kinase-like (PK-like)"/>
    <property type="match status" value="1"/>
</dbReference>
<evidence type="ECO:0000256" key="2">
    <source>
        <dbReference type="ARBA" id="ARBA00022771"/>
    </source>
</evidence>
<protein>
    <submittedName>
        <fullName evidence="8">Uncharacterized protein</fullName>
    </submittedName>
</protein>
<dbReference type="PANTHER" id="PTHR44329">
    <property type="entry name" value="SERINE/THREONINE-PROTEIN KINASE TNNI3K-RELATED"/>
    <property type="match status" value="1"/>
</dbReference>
<dbReference type="InterPro" id="IPR011009">
    <property type="entry name" value="Kinase-like_dom_sf"/>
</dbReference>
<dbReference type="PROSITE" id="PS50135">
    <property type="entry name" value="ZF_ZZ_2"/>
    <property type="match status" value="1"/>
</dbReference>
<dbReference type="GO" id="GO:0004674">
    <property type="term" value="F:protein serine/threonine kinase activity"/>
    <property type="evidence" value="ECO:0007669"/>
    <property type="project" value="TreeGrafter"/>
</dbReference>
<dbReference type="InterPro" id="IPR043145">
    <property type="entry name" value="Znf_ZZ_sf"/>
</dbReference>
<evidence type="ECO:0000256" key="5">
    <source>
        <dbReference type="PROSITE-ProRule" id="PRU10141"/>
    </source>
</evidence>
<evidence type="ECO:0000313" key="9">
    <source>
        <dbReference type="EMBL" id="CAF3700409.1"/>
    </source>
</evidence>
<keyword evidence="10" id="KW-1185">Reference proteome</keyword>
<name>A0A814AWZ4_9BILA</name>
<dbReference type="Pfam" id="PF07714">
    <property type="entry name" value="PK_Tyr_Ser-Thr"/>
    <property type="match status" value="1"/>
</dbReference>
<dbReference type="PROSITE" id="PS50011">
    <property type="entry name" value="PROTEIN_KINASE_DOM"/>
    <property type="match status" value="1"/>
</dbReference>
<dbReference type="PROSITE" id="PS01357">
    <property type="entry name" value="ZF_ZZ_1"/>
    <property type="match status" value="1"/>
</dbReference>
<dbReference type="InterPro" id="IPR051681">
    <property type="entry name" value="Ser/Thr_Kinases-Pseudokinases"/>
</dbReference>
<evidence type="ECO:0000256" key="1">
    <source>
        <dbReference type="ARBA" id="ARBA00022723"/>
    </source>
</evidence>
<keyword evidence="2 4" id="KW-0863">Zinc-finger</keyword>
<dbReference type="OrthoDB" id="4062651at2759"/>
<dbReference type="SMART" id="SM00219">
    <property type="entry name" value="TyrKc"/>
    <property type="match status" value="1"/>
</dbReference>
<evidence type="ECO:0000259" key="6">
    <source>
        <dbReference type="PROSITE" id="PS50011"/>
    </source>
</evidence>
<dbReference type="InterPro" id="IPR017441">
    <property type="entry name" value="Protein_kinase_ATP_BS"/>
</dbReference>
<dbReference type="InterPro" id="IPR000433">
    <property type="entry name" value="Znf_ZZ"/>
</dbReference>
<dbReference type="GO" id="GO:0004713">
    <property type="term" value="F:protein tyrosine kinase activity"/>
    <property type="evidence" value="ECO:0007669"/>
    <property type="project" value="InterPro"/>
</dbReference>
<feature type="domain" description="ZZ-type" evidence="7">
    <location>
        <begin position="95"/>
        <end position="151"/>
    </location>
</feature>
<dbReference type="Pfam" id="PF00569">
    <property type="entry name" value="ZZ"/>
    <property type="match status" value="1"/>
</dbReference>
<dbReference type="GO" id="GO:0008270">
    <property type="term" value="F:zinc ion binding"/>
    <property type="evidence" value="ECO:0007669"/>
    <property type="project" value="UniProtKB-KW"/>
</dbReference>
<keyword evidence="3" id="KW-0862">Zinc</keyword>
<dbReference type="SUPFAM" id="SSF57850">
    <property type="entry name" value="RING/U-box"/>
    <property type="match status" value="1"/>
</dbReference>
<feature type="domain" description="Protein kinase" evidence="6">
    <location>
        <begin position="159"/>
        <end position="406"/>
    </location>
</feature>
<comment type="caution">
    <text evidence="8">The sequence shown here is derived from an EMBL/GenBank/DDBJ whole genome shotgun (WGS) entry which is preliminary data.</text>
</comment>
<dbReference type="InterPro" id="IPR008266">
    <property type="entry name" value="Tyr_kinase_AS"/>
</dbReference>
<evidence type="ECO:0000313" key="8">
    <source>
        <dbReference type="EMBL" id="CAF0921093.1"/>
    </source>
</evidence>
<accession>A0A814AWZ4</accession>